<gene>
    <name evidence="1" type="ORF">GA0070621_4515</name>
</gene>
<dbReference type="Proteomes" id="UP000198765">
    <property type="component" value="Chromosome I"/>
</dbReference>
<protein>
    <recommendedName>
        <fullName evidence="3">Lipoprotein LpqB beta-propeller domain-containing protein</fullName>
    </recommendedName>
</protein>
<dbReference type="PATRIC" id="fig|299146.4.peg.4668"/>
<evidence type="ECO:0008006" key="3">
    <source>
        <dbReference type="Google" id="ProtNLM"/>
    </source>
</evidence>
<dbReference type="AlphaFoldDB" id="A0A1A9A9D4"/>
<dbReference type="EMBL" id="LT594324">
    <property type="protein sequence ID" value="SBT52718.1"/>
    <property type="molecule type" value="Genomic_DNA"/>
</dbReference>
<name>A0A1A9A9D4_9ACTN</name>
<sequence>MRPEDETEPTGRFMAGTGSALNWRTEKSRTYLVIWDRGKPSVTDLSRSYVARVNAVNSAGVAVGTRWDGVNRPNAAWVYRDGQVRNLAMPSGHRQVTPVAINERGDILGMTGLDEADSRALVVWPAGSDESPRVVEEQVHGEILDWAEDGTLTEWVILGSGADVSRAVRVSRPDGSAVVMTAPDGWGMGIARPVRGAWIAGTVPGTGGERTVPALWNTSTNQVFVYHGLDAHHQNTVTVDANGQLLARKPGDGWYLVEQDGTAQPLPLPPGTIRDYGMGPLVIDDEGVIQGSAAGTSGERLPTAWRCR</sequence>
<accession>A0A1A9A9D4</accession>
<keyword evidence="2" id="KW-1185">Reference proteome</keyword>
<reference evidence="1 2" key="1">
    <citation type="submission" date="2016-06" db="EMBL/GenBank/DDBJ databases">
        <authorList>
            <person name="Kjaerup R.B."/>
            <person name="Dalgaard T.S."/>
            <person name="Juul-Madsen H.R."/>
        </authorList>
    </citation>
    <scope>NUCLEOTIDE SEQUENCE [LARGE SCALE GENOMIC DNA]</scope>
    <source>
        <strain evidence="1 2">DSM 45248</strain>
    </source>
</reference>
<dbReference type="RefSeq" id="WP_091199173.1">
    <property type="nucleotide sequence ID" value="NZ_LT594324.1"/>
</dbReference>
<proteinExistence type="predicted"/>
<organism evidence="1 2">
    <name type="scientific">Micromonospora narathiwatensis</name>
    <dbReference type="NCBI Taxonomy" id="299146"/>
    <lineage>
        <taxon>Bacteria</taxon>
        <taxon>Bacillati</taxon>
        <taxon>Actinomycetota</taxon>
        <taxon>Actinomycetes</taxon>
        <taxon>Micromonosporales</taxon>
        <taxon>Micromonosporaceae</taxon>
        <taxon>Micromonospora</taxon>
    </lineage>
</organism>
<dbReference type="OrthoDB" id="3357943at2"/>
<evidence type="ECO:0000313" key="2">
    <source>
        <dbReference type="Proteomes" id="UP000198765"/>
    </source>
</evidence>
<evidence type="ECO:0000313" key="1">
    <source>
        <dbReference type="EMBL" id="SBT52718.1"/>
    </source>
</evidence>